<evidence type="ECO:0000256" key="2">
    <source>
        <dbReference type="SAM" id="Phobius"/>
    </source>
</evidence>
<dbReference type="GO" id="GO:0016020">
    <property type="term" value="C:membrane"/>
    <property type="evidence" value="ECO:0007669"/>
    <property type="project" value="InterPro"/>
</dbReference>
<organism evidence="3 4">
    <name type="scientific">Schleiferilactobacillus harbinensis DSM 16991</name>
    <dbReference type="NCBI Taxonomy" id="1122147"/>
    <lineage>
        <taxon>Bacteria</taxon>
        <taxon>Bacillati</taxon>
        <taxon>Bacillota</taxon>
        <taxon>Bacilli</taxon>
        <taxon>Lactobacillales</taxon>
        <taxon>Lactobacillaceae</taxon>
        <taxon>Schleiferilactobacillus</taxon>
    </lineage>
</organism>
<dbReference type="AlphaFoldDB" id="A0A0R1XPE7"/>
<evidence type="ECO:0000256" key="1">
    <source>
        <dbReference type="ARBA" id="ARBA00010894"/>
    </source>
</evidence>
<comment type="similarity">
    <text evidence="1">Belongs to the YggT family.</text>
</comment>
<sequence length="103" mass="11590">MTPVAQFLNVLGIVFQFAGYAIDAYSALIIIYALLTWIPSVFNTRVGNLIARVVEPYLNFFNRFIPPIFGISMAPLFALLGLVLFGRGLNIIYMWIVRLVVGY</sequence>
<dbReference type="InterPro" id="IPR003425">
    <property type="entry name" value="CCB3/YggT"/>
</dbReference>
<dbReference type="Pfam" id="PF02325">
    <property type="entry name" value="CCB3_YggT"/>
    <property type="match status" value="1"/>
</dbReference>
<proteinExistence type="inferred from homology"/>
<dbReference type="PANTHER" id="PTHR33219">
    <property type="entry name" value="YLMG HOMOLOG PROTEIN 2, CHLOROPLASTIC"/>
    <property type="match status" value="1"/>
</dbReference>
<protein>
    <recommendedName>
        <fullName evidence="5">Cell division membrane protein</fullName>
    </recommendedName>
</protein>
<dbReference type="eggNOG" id="COG0762">
    <property type="taxonomic scope" value="Bacteria"/>
</dbReference>
<comment type="caution">
    <text evidence="3">The sequence shown here is derived from an EMBL/GenBank/DDBJ whole genome shotgun (WGS) entry which is preliminary data.</text>
</comment>
<reference evidence="3 4" key="1">
    <citation type="journal article" date="2015" name="Genome Announc.">
        <title>Expanding the biotechnology potential of lactobacilli through comparative genomics of 213 strains and associated genera.</title>
        <authorList>
            <person name="Sun Z."/>
            <person name="Harris H.M."/>
            <person name="McCann A."/>
            <person name="Guo C."/>
            <person name="Argimon S."/>
            <person name="Zhang W."/>
            <person name="Yang X."/>
            <person name="Jeffery I.B."/>
            <person name="Cooney J.C."/>
            <person name="Kagawa T.F."/>
            <person name="Liu W."/>
            <person name="Song Y."/>
            <person name="Salvetti E."/>
            <person name="Wrobel A."/>
            <person name="Rasinkangas P."/>
            <person name="Parkhill J."/>
            <person name="Rea M.C."/>
            <person name="O'Sullivan O."/>
            <person name="Ritari J."/>
            <person name="Douillard F.P."/>
            <person name="Paul Ross R."/>
            <person name="Yang R."/>
            <person name="Briner A.E."/>
            <person name="Felis G.E."/>
            <person name="de Vos W.M."/>
            <person name="Barrangou R."/>
            <person name="Klaenhammer T.R."/>
            <person name="Caufield P.W."/>
            <person name="Cui Y."/>
            <person name="Zhang H."/>
            <person name="O'Toole P.W."/>
        </authorList>
    </citation>
    <scope>NUCLEOTIDE SEQUENCE [LARGE SCALE GENOMIC DNA]</scope>
    <source>
        <strain evidence="3 4">DSM 16991</strain>
    </source>
</reference>
<feature type="transmembrane region" description="Helical" evidence="2">
    <location>
        <begin position="7"/>
        <end position="35"/>
    </location>
</feature>
<feature type="transmembrane region" description="Helical" evidence="2">
    <location>
        <begin position="64"/>
        <end position="85"/>
    </location>
</feature>
<dbReference type="PATRIC" id="fig|1122147.4.peg.2009"/>
<keyword evidence="2" id="KW-0472">Membrane</keyword>
<keyword evidence="2" id="KW-0812">Transmembrane</keyword>
<dbReference type="PANTHER" id="PTHR33219:SF14">
    <property type="entry name" value="PROTEIN COFACTOR ASSEMBLY OF COMPLEX C SUBUNIT B CCB3, CHLOROPLASTIC-RELATED"/>
    <property type="match status" value="1"/>
</dbReference>
<dbReference type="Proteomes" id="UP000050949">
    <property type="component" value="Unassembled WGS sequence"/>
</dbReference>
<keyword evidence="2" id="KW-1133">Transmembrane helix</keyword>
<gene>
    <name evidence="3" type="ORF">FC91_GL001940</name>
</gene>
<evidence type="ECO:0000313" key="3">
    <source>
        <dbReference type="EMBL" id="KRM28476.1"/>
    </source>
</evidence>
<dbReference type="EMBL" id="AZFW01000032">
    <property type="protein sequence ID" value="KRM28476.1"/>
    <property type="molecule type" value="Genomic_DNA"/>
</dbReference>
<evidence type="ECO:0000313" key="4">
    <source>
        <dbReference type="Proteomes" id="UP000050949"/>
    </source>
</evidence>
<accession>A0A0R1XPE7</accession>
<evidence type="ECO:0008006" key="5">
    <source>
        <dbReference type="Google" id="ProtNLM"/>
    </source>
</evidence>
<name>A0A0R1XPE7_9LACO</name>